<dbReference type="RefSeq" id="XP_005535248.1">
    <property type="nucleotide sequence ID" value="XM_005535191.1"/>
</dbReference>
<evidence type="ECO:0000313" key="4">
    <source>
        <dbReference type="Proteomes" id="UP000007014"/>
    </source>
</evidence>
<dbReference type="HOGENOM" id="CLU_790766_0_0_1"/>
<evidence type="ECO:0000259" key="2">
    <source>
        <dbReference type="Pfam" id="PF00364"/>
    </source>
</evidence>
<evidence type="ECO:0000313" key="3">
    <source>
        <dbReference type="EMBL" id="BAM78962.1"/>
    </source>
</evidence>
<sequence length="351" mass="37314">MAYLVFFQKAQRGLGGRVSGVAGPRCAGDYRGRTSLLVPPGMRSRARPHAHSLLMKARRRSLDEVESTRDSVDGAREERSHGGTRATGANDGSGHTRTGESPSLHAASGQPADGVALTHTASQPAAGTHTQGVTADVSAPEQRQPGLSLSEVQEFLEVMREVTLYCSDARLQIGSTVIEVSRPDGFGFDEHGELRTAEPHPSTHPGDSSPASAYSAPAMPPDAESSVLGSSAAQATVSSSTASTSARAAIEQRSGKTPEPRPRYDDVSQILDTDFKVISNRVGIFRAGPPSRPPYVKVGDRIEVKRPVCIIEQLGNYFVYNSEVSGTVIKVCVEDGAPVEYGKELVIIRPE</sequence>
<dbReference type="Proteomes" id="UP000007014">
    <property type="component" value="Chromosome 3"/>
</dbReference>
<feature type="compositionally biased region" description="Low complexity" evidence="1">
    <location>
        <begin position="208"/>
        <end position="217"/>
    </location>
</feature>
<feature type="compositionally biased region" description="Basic and acidic residues" evidence="1">
    <location>
        <begin position="253"/>
        <end position="265"/>
    </location>
</feature>
<dbReference type="GeneID" id="16992396"/>
<dbReference type="CDD" id="cd06850">
    <property type="entry name" value="biotinyl_domain"/>
    <property type="match status" value="1"/>
</dbReference>
<dbReference type="OrthoDB" id="5708at2759"/>
<feature type="compositionally biased region" description="Low complexity" evidence="1">
    <location>
        <begin position="230"/>
        <end position="249"/>
    </location>
</feature>
<dbReference type="KEGG" id="cme:CYME_CMC015C"/>
<evidence type="ECO:0000256" key="1">
    <source>
        <dbReference type="SAM" id="MobiDB-lite"/>
    </source>
</evidence>
<gene>
    <name evidence="3" type="ORF">CYME_CMC015C</name>
</gene>
<dbReference type="AlphaFoldDB" id="M1VA64"/>
<feature type="compositionally biased region" description="Basic and acidic residues" evidence="1">
    <location>
        <begin position="60"/>
        <end position="81"/>
    </location>
</feature>
<dbReference type="Gene3D" id="2.40.50.100">
    <property type="match status" value="1"/>
</dbReference>
<dbReference type="PANTHER" id="PTHR47597">
    <property type="entry name" value="IS A MEMBER OF THE PF|00364 BIOTIN-REQUIRING ENZYMES FAMILY-RELATED"/>
    <property type="match status" value="1"/>
</dbReference>
<feature type="region of interest" description="Disordered" evidence="1">
    <location>
        <begin position="188"/>
        <end position="265"/>
    </location>
</feature>
<feature type="domain" description="Lipoyl-binding" evidence="2">
    <location>
        <begin position="293"/>
        <end position="348"/>
    </location>
</feature>
<protein>
    <submittedName>
        <fullName evidence="3">Similar to biotin carboxyl carrier protein of acetyl-CoA carboxylase</fullName>
    </submittedName>
</protein>
<dbReference type="Pfam" id="PF00364">
    <property type="entry name" value="Biotin_lipoyl"/>
    <property type="match status" value="1"/>
</dbReference>
<dbReference type="InterPro" id="IPR011053">
    <property type="entry name" value="Single_hybrid_motif"/>
</dbReference>
<dbReference type="PANTHER" id="PTHR47597:SF1">
    <property type="entry name" value="IS A MEMBER OF THE PF|00364 BIOTIN-REQUIRING ENZYMES FAMILY-RELATED"/>
    <property type="match status" value="1"/>
</dbReference>
<dbReference type="Gramene" id="CMC015CT">
    <property type="protein sequence ID" value="CMC015CT"/>
    <property type="gene ID" value="CMC015C"/>
</dbReference>
<feature type="compositionally biased region" description="Basic and acidic residues" evidence="1">
    <location>
        <begin position="188"/>
        <end position="198"/>
    </location>
</feature>
<proteinExistence type="predicted"/>
<keyword evidence="4" id="KW-1185">Reference proteome</keyword>
<dbReference type="InterPro" id="IPR053217">
    <property type="entry name" value="ACC_Biotin_Carrier"/>
</dbReference>
<dbReference type="InterPro" id="IPR000089">
    <property type="entry name" value="Biotin_lipoyl"/>
</dbReference>
<dbReference type="SUPFAM" id="SSF51230">
    <property type="entry name" value="Single hybrid motif"/>
    <property type="match status" value="1"/>
</dbReference>
<reference evidence="3 4" key="1">
    <citation type="journal article" date="2004" name="Nature">
        <title>Genome sequence of the ultrasmall unicellular red alga Cyanidioschyzon merolae 10D.</title>
        <authorList>
            <person name="Matsuzaki M."/>
            <person name="Misumi O."/>
            <person name="Shin-i T."/>
            <person name="Maruyama S."/>
            <person name="Takahara M."/>
            <person name="Miyagishima S."/>
            <person name="Mori T."/>
            <person name="Nishida K."/>
            <person name="Yagisawa F."/>
            <person name="Nishida K."/>
            <person name="Yoshida Y."/>
            <person name="Nishimura Y."/>
            <person name="Nakao S."/>
            <person name="Kobayashi T."/>
            <person name="Momoyama Y."/>
            <person name="Higashiyama T."/>
            <person name="Minoda A."/>
            <person name="Sano M."/>
            <person name="Nomoto H."/>
            <person name="Oishi K."/>
            <person name="Hayashi H."/>
            <person name="Ohta F."/>
            <person name="Nishizaka S."/>
            <person name="Haga S."/>
            <person name="Miura S."/>
            <person name="Morishita T."/>
            <person name="Kabeya Y."/>
            <person name="Terasawa K."/>
            <person name="Suzuki Y."/>
            <person name="Ishii Y."/>
            <person name="Asakawa S."/>
            <person name="Takano H."/>
            <person name="Ohta N."/>
            <person name="Kuroiwa H."/>
            <person name="Tanaka K."/>
            <person name="Shimizu N."/>
            <person name="Sugano S."/>
            <person name="Sato N."/>
            <person name="Nozaki H."/>
            <person name="Ogasawara N."/>
            <person name="Kohara Y."/>
            <person name="Kuroiwa T."/>
        </authorList>
    </citation>
    <scope>NUCLEOTIDE SEQUENCE [LARGE SCALE GENOMIC DNA]</scope>
    <source>
        <strain evidence="3 4">10D</strain>
    </source>
</reference>
<organism evidence="3 4">
    <name type="scientific">Cyanidioschyzon merolae (strain NIES-3377 / 10D)</name>
    <name type="common">Unicellular red alga</name>
    <dbReference type="NCBI Taxonomy" id="280699"/>
    <lineage>
        <taxon>Eukaryota</taxon>
        <taxon>Rhodophyta</taxon>
        <taxon>Bangiophyceae</taxon>
        <taxon>Cyanidiales</taxon>
        <taxon>Cyanidiaceae</taxon>
        <taxon>Cyanidioschyzon</taxon>
    </lineage>
</organism>
<feature type="region of interest" description="Disordered" evidence="1">
    <location>
        <begin position="56"/>
        <end position="146"/>
    </location>
</feature>
<dbReference type="EMBL" id="AP006485">
    <property type="protein sequence ID" value="BAM78962.1"/>
    <property type="molecule type" value="Genomic_DNA"/>
</dbReference>
<name>M1VA64_CYAM1</name>
<reference evidence="3 4" key="2">
    <citation type="journal article" date="2007" name="BMC Biol.">
        <title>A 100%-complete sequence reveals unusually simple genomic features in the hot-spring red alga Cyanidioschyzon merolae.</title>
        <authorList>
            <person name="Nozaki H."/>
            <person name="Takano H."/>
            <person name="Misumi O."/>
            <person name="Terasawa K."/>
            <person name="Matsuzaki M."/>
            <person name="Maruyama S."/>
            <person name="Nishida K."/>
            <person name="Yagisawa F."/>
            <person name="Yoshida Y."/>
            <person name="Fujiwara T."/>
            <person name="Takio S."/>
            <person name="Tamura K."/>
            <person name="Chung S.J."/>
            <person name="Nakamura S."/>
            <person name="Kuroiwa H."/>
            <person name="Tanaka K."/>
            <person name="Sato N."/>
            <person name="Kuroiwa T."/>
        </authorList>
    </citation>
    <scope>NUCLEOTIDE SEQUENCE [LARGE SCALE GENOMIC DNA]</scope>
    <source>
        <strain evidence="3 4">10D</strain>
    </source>
</reference>
<accession>M1VA64</accession>
<feature type="compositionally biased region" description="Polar residues" evidence="1">
    <location>
        <begin position="119"/>
        <end position="133"/>
    </location>
</feature>